<dbReference type="AlphaFoldDB" id="A0AAD6G485"/>
<feature type="transmembrane region" description="Helical" evidence="7">
    <location>
        <begin position="115"/>
        <end position="135"/>
    </location>
</feature>
<evidence type="ECO:0000256" key="7">
    <source>
        <dbReference type="SAM" id="Phobius"/>
    </source>
</evidence>
<reference evidence="8" key="2">
    <citation type="journal article" date="2023" name="IMA Fungus">
        <title>Comparative genomic study of the Penicillium genus elucidates a diverse pangenome and 15 lateral gene transfer events.</title>
        <authorList>
            <person name="Petersen C."/>
            <person name="Sorensen T."/>
            <person name="Nielsen M.R."/>
            <person name="Sondergaard T.E."/>
            <person name="Sorensen J.L."/>
            <person name="Fitzpatrick D.A."/>
            <person name="Frisvad J.C."/>
            <person name="Nielsen K.L."/>
        </authorList>
    </citation>
    <scope>NUCLEOTIDE SEQUENCE</scope>
    <source>
        <strain evidence="8">IBT 16125</strain>
    </source>
</reference>
<dbReference type="EMBL" id="JAPVEA010000005">
    <property type="protein sequence ID" value="KAJ5453939.1"/>
    <property type="molecule type" value="Genomic_DNA"/>
</dbReference>
<evidence type="ECO:0000256" key="4">
    <source>
        <dbReference type="ARBA" id="ARBA00022989"/>
    </source>
</evidence>
<evidence type="ECO:0000313" key="8">
    <source>
        <dbReference type="EMBL" id="KAJ5453939.1"/>
    </source>
</evidence>
<feature type="transmembrane region" description="Helical" evidence="7">
    <location>
        <begin position="19"/>
        <end position="38"/>
    </location>
</feature>
<feature type="transmembrane region" description="Helical" evidence="7">
    <location>
        <begin position="205"/>
        <end position="227"/>
    </location>
</feature>
<dbReference type="PANTHER" id="PTHR42038:SF2">
    <property type="entry name" value="TERPENE CYCLASE AUSL"/>
    <property type="match status" value="1"/>
</dbReference>
<dbReference type="PANTHER" id="PTHR42038">
    <property type="match status" value="1"/>
</dbReference>
<dbReference type="GO" id="GO:0016020">
    <property type="term" value="C:membrane"/>
    <property type="evidence" value="ECO:0007669"/>
    <property type="project" value="UniProtKB-SubCell"/>
</dbReference>
<evidence type="ECO:0000256" key="1">
    <source>
        <dbReference type="ARBA" id="ARBA00004141"/>
    </source>
</evidence>
<name>A0AAD6G485_9EURO</name>
<gene>
    <name evidence="8" type="ORF">N7458_004895</name>
</gene>
<feature type="transmembrane region" description="Helical" evidence="7">
    <location>
        <begin position="141"/>
        <end position="161"/>
    </location>
</feature>
<keyword evidence="4 7" id="KW-1133">Transmembrane helix</keyword>
<dbReference type="GO" id="GO:0016829">
    <property type="term" value="F:lyase activity"/>
    <property type="evidence" value="ECO:0007669"/>
    <property type="project" value="UniProtKB-KW"/>
</dbReference>
<proteinExistence type="inferred from homology"/>
<organism evidence="8 9">
    <name type="scientific">Penicillium daleae</name>
    <dbReference type="NCBI Taxonomy" id="63821"/>
    <lineage>
        <taxon>Eukaryota</taxon>
        <taxon>Fungi</taxon>
        <taxon>Dikarya</taxon>
        <taxon>Ascomycota</taxon>
        <taxon>Pezizomycotina</taxon>
        <taxon>Eurotiomycetes</taxon>
        <taxon>Eurotiomycetidae</taxon>
        <taxon>Eurotiales</taxon>
        <taxon>Aspergillaceae</taxon>
        <taxon>Penicillium</taxon>
    </lineage>
</organism>
<evidence type="ECO:0000256" key="6">
    <source>
        <dbReference type="ARBA" id="ARBA00023239"/>
    </source>
</evidence>
<evidence type="ECO:0000313" key="9">
    <source>
        <dbReference type="Proteomes" id="UP001213681"/>
    </source>
</evidence>
<comment type="caution">
    <text evidence="8">The sequence shown here is derived from an EMBL/GenBank/DDBJ whole genome shotgun (WGS) entry which is preliminary data.</text>
</comment>
<keyword evidence="5 7" id="KW-0472">Membrane</keyword>
<dbReference type="Proteomes" id="UP001213681">
    <property type="component" value="Unassembled WGS sequence"/>
</dbReference>
<evidence type="ECO:0000256" key="3">
    <source>
        <dbReference type="ARBA" id="ARBA00022692"/>
    </source>
</evidence>
<reference evidence="8" key="1">
    <citation type="submission" date="2022-12" db="EMBL/GenBank/DDBJ databases">
        <authorList>
            <person name="Petersen C."/>
        </authorList>
    </citation>
    <scope>NUCLEOTIDE SEQUENCE</scope>
    <source>
        <strain evidence="8">IBT 16125</strain>
    </source>
</reference>
<feature type="transmembrane region" description="Helical" evidence="7">
    <location>
        <begin position="173"/>
        <end position="193"/>
    </location>
</feature>
<evidence type="ECO:0000256" key="2">
    <source>
        <dbReference type="ARBA" id="ARBA00006757"/>
    </source>
</evidence>
<dbReference type="InterPro" id="IPR039020">
    <property type="entry name" value="PaxB-like"/>
</dbReference>
<dbReference type="Pfam" id="PF25129">
    <property type="entry name" value="Pyr4-TMTC"/>
    <property type="match status" value="1"/>
</dbReference>
<sequence>MESLDFSNAPSEFQEWKNTYWFCTVYTNFAWTIVYLGMIQRSVQDHSYGMPLFSQCLNLAWEITFGFIYPSNNWVLKSAFRLAVIINSTVTYTAIRYGSREWEHAPIVRRNLPIIYAVGIGTSVACFLGLAKQIGEAKACVMTGVILQATLSVGSLCQLLTRGSTRGFSFSLWLWRFTGSLTAVLEFYLRVQHWHEEFEFLATPFMIWGCCIFLASDLVYGVCSWYIEQYEQVGGMTQLQKHQ</sequence>
<keyword evidence="3 7" id="KW-0812">Transmembrane</keyword>
<keyword evidence="6" id="KW-0456">Lyase</keyword>
<comment type="subcellular location">
    <subcellularLocation>
        <location evidence="1">Membrane</location>
        <topology evidence="1">Multi-pass membrane protein</topology>
    </subcellularLocation>
</comment>
<accession>A0AAD6G485</accession>
<dbReference type="RefSeq" id="XP_056766895.1">
    <property type="nucleotide sequence ID" value="XM_056908277.1"/>
</dbReference>
<dbReference type="GeneID" id="81598520"/>
<evidence type="ECO:0000256" key="5">
    <source>
        <dbReference type="ARBA" id="ARBA00023136"/>
    </source>
</evidence>
<protein>
    <submittedName>
        <fullName evidence="8">Uncharacterized protein</fullName>
    </submittedName>
</protein>
<keyword evidence="9" id="KW-1185">Reference proteome</keyword>
<comment type="similarity">
    <text evidence="2">Belongs to the paxB family.</text>
</comment>